<protein>
    <recommendedName>
        <fullName evidence="7">C2H2-type domain-containing protein</fullName>
    </recommendedName>
</protein>
<keyword evidence="2" id="KW-0677">Repeat</keyword>
<evidence type="ECO:0000256" key="1">
    <source>
        <dbReference type="ARBA" id="ARBA00022723"/>
    </source>
</evidence>
<dbReference type="InterPro" id="IPR036236">
    <property type="entry name" value="Znf_C2H2_sf"/>
</dbReference>
<dbReference type="InterPro" id="IPR013087">
    <property type="entry name" value="Znf_C2H2_type"/>
</dbReference>
<dbReference type="Gene3D" id="3.30.160.60">
    <property type="entry name" value="Classic Zinc Finger"/>
    <property type="match status" value="6"/>
</dbReference>
<feature type="domain" description="C2H2-type" evidence="7">
    <location>
        <begin position="406"/>
        <end position="433"/>
    </location>
</feature>
<sequence length="641" mass="73930">MKEININIEGYNVNGICVGCLNYNRKMFYKNSVIDVFKTIAEIDVPDGLAIQVCWECLATVNKIVKFKQQILKSYDILAAYSNIYPFLNNPSDLSQHASNILGTQTNASPTIDVEEKVEEQEIKEDSIKIELRPENLDVKDEPIDTAMDGLSSDDDMLLADLKREESEDKERKKVKRKRKKLVETGDSPKRNRLKNLPKGIVDVYVMNEEEMWATRERDVQSEEFSKMKYKCTDCVRSFISQKAMGFHFIGKHTPKEKHSIPCDVCNAYFLHQESLSLHRSLHYNAFICRVCGLVTTLKSLIAKHECAKAAKIHVCSLCNKSFSSKSKLIYHRSVCNEEKPQCDCCGKVFANKITLKSHINYMTGVLPKKKKKPTNVFIPCKGCDKVFQSLKSYRAHVVVHDGVNYPCPICGKLFRWKRNLARHTRNHKDKESGNAPQCKDCGKTFSSRDCYNNHMKLSKRHVHESALVHACQYCNKRFATKWCMVDHIDWDHLKRIKYRCRVCYKPFKTSKIMVAHMNNIHEGRNKQQELEGEHLCEVCGKSYKTVKRLKGHVWAMHTKRSDTKSFKCALCPATFSWQTSIYKHMRMMHGDKRAKQPRAPPPMKQESFPDVELATRMQYFPQSIGGLPPIQPINIVQNIV</sequence>
<dbReference type="SMART" id="SM00355">
    <property type="entry name" value="ZnF_C2H2"/>
    <property type="match status" value="11"/>
</dbReference>
<keyword evidence="1" id="KW-0479">Metal-binding</keyword>
<feature type="compositionally biased region" description="Basic and acidic residues" evidence="6">
    <location>
        <begin position="162"/>
        <end position="172"/>
    </location>
</feature>
<feature type="domain" description="C2H2-type" evidence="7">
    <location>
        <begin position="379"/>
        <end position="406"/>
    </location>
</feature>
<feature type="domain" description="C2H2-type" evidence="7">
    <location>
        <begin position="314"/>
        <end position="341"/>
    </location>
</feature>
<dbReference type="Proteomes" id="UP001497472">
    <property type="component" value="Unassembled WGS sequence"/>
</dbReference>
<gene>
    <name evidence="8" type="ORF">LNINA_LOCUS13214</name>
</gene>
<feature type="domain" description="C2H2-type" evidence="7">
    <location>
        <begin position="535"/>
        <end position="563"/>
    </location>
</feature>
<evidence type="ECO:0000256" key="4">
    <source>
        <dbReference type="ARBA" id="ARBA00022833"/>
    </source>
</evidence>
<feature type="domain" description="C2H2-type" evidence="7">
    <location>
        <begin position="499"/>
        <end position="527"/>
    </location>
</feature>
<proteinExistence type="predicted"/>
<feature type="domain" description="C2H2-type" evidence="7">
    <location>
        <begin position="437"/>
        <end position="467"/>
    </location>
</feature>
<reference evidence="8 9" key="1">
    <citation type="submission" date="2023-11" db="EMBL/GenBank/DDBJ databases">
        <authorList>
            <person name="Okamura Y."/>
        </authorList>
    </citation>
    <scope>NUCLEOTIDE SEQUENCE [LARGE SCALE GENOMIC DNA]</scope>
</reference>
<keyword evidence="3 5" id="KW-0863">Zinc-finger</keyword>
<dbReference type="Pfam" id="PF13912">
    <property type="entry name" value="zf-C2H2_6"/>
    <property type="match status" value="1"/>
</dbReference>
<dbReference type="GO" id="GO:0008270">
    <property type="term" value="F:zinc ion binding"/>
    <property type="evidence" value="ECO:0007669"/>
    <property type="project" value="UniProtKB-KW"/>
</dbReference>
<evidence type="ECO:0000256" key="5">
    <source>
        <dbReference type="PROSITE-ProRule" id="PRU00042"/>
    </source>
</evidence>
<dbReference type="Pfam" id="PF12874">
    <property type="entry name" value="zf-met"/>
    <property type="match status" value="1"/>
</dbReference>
<dbReference type="PROSITE" id="PS00028">
    <property type="entry name" value="ZINC_FINGER_C2H2_1"/>
    <property type="match status" value="7"/>
</dbReference>
<evidence type="ECO:0000256" key="3">
    <source>
        <dbReference type="ARBA" id="ARBA00022771"/>
    </source>
</evidence>
<feature type="domain" description="C2H2-type" evidence="7">
    <location>
        <begin position="567"/>
        <end position="595"/>
    </location>
</feature>
<feature type="domain" description="C2H2-type" evidence="7">
    <location>
        <begin position="230"/>
        <end position="258"/>
    </location>
</feature>
<keyword evidence="4" id="KW-0862">Zinc</keyword>
<evidence type="ECO:0000313" key="9">
    <source>
        <dbReference type="Proteomes" id="UP001497472"/>
    </source>
</evidence>
<dbReference type="Pfam" id="PF00096">
    <property type="entry name" value="zf-C2H2"/>
    <property type="match status" value="3"/>
</dbReference>
<comment type="caution">
    <text evidence="8">The sequence shown here is derived from an EMBL/GenBank/DDBJ whole genome shotgun (WGS) entry which is preliminary data.</text>
</comment>
<accession>A0AAV1JXN2</accession>
<organism evidence="8 9">
    <name type="scientific">Leptosia nina</name>
    <dbReference type="NCBI Taxonomy" id="320188"/>
    <lineage>
        <taxon>Eukaryota</taxon>
        <taxon>Metazoa</taxon>
        <taxon>Ecdysozoa</taxon>
        <taxon>Arthropoda</taxon>
        <taxon>Hexapoda</taxon>
        <taxon>Insecta</taxon>
        <taxon>Pterygota</taxon>
        <taxon>Neoptera</taxon>
        <taxon>Endopterygota</taxon>
        <taxon>Lepidoptera</taxon>
        <taxon>Glossata</taxon>
        <taxon>Ditrysia</taxon>
        <taxon>Papilionoidea</taxon>
        <taxon>Pieridae</taxon>
        <taxon>Pierinae</taxon>
        <taxon>Leptosia</taxon>
    </lineage>
</organism>
<name>A0AAV1JXN2_9NEOP</name>
<dbReference type="PANTHER" id="PTHR24379:SF121">
    <property type="entry name" value="C2H2-TYPE DOMAIN-CONTAINING PROTEIN"/>
    <property type="match status" value="1"/>
</dbReference>
<dbReference type="EMBL" id="CAVLEF010000277">
    <property type="protein sequence ID" value="CAK1554290.1"/>
    <property type="molecule type" value="Genomic_DNA"/>
</dbReference>
<dbReference type="SUPFAM" id="SSF57667">
    <property type="entry name" value="beta-beta-alpha zinc fingers"/>
    <property type="match status" value="5"/>
</dbReference>
<feature type="region of interest" description="Disordered" evidence="6">
    <location>
        <begin position="162"/>
        <end position="195"/>
    </location>
</feature>
<evidence type="ECO:0000256" key="2">
    <source>
        <dbReference type="ARBA" id="ARBA00022737"/>
    </source>
</evidence>
<dbReference type="AlphaFoldDB" id="A0AAV1JXN2"/>
<evidence type="ECO:0000259" key="7">
    <source>
        <dbReference type="PROSITE" id="PS50157"/>
    </source>
</evidence>
<dbReference type="PANTHER" id="PTHR24379">
    <property type="entry name" value="KRAB AND ZINC FINGER DOMAIN-CONTAINING"/>
    <property type="match status" value="1"/>
</dbReference>
<evidence type="ECO:0000256" key="6">
    <source>
        <dbReference type="SAM" id="MobiDB-lite"/>
    </source>
</evidence>
<dbReference type="PROSITE" id="PS50157">
    <property type="entry name" value="ZINC_FINGER_C2H2_2"/>
    <property type="match status" value="9"/>
</dbReference>
<keyword evidence="9" id="KW-1185">Reference proteome</keyword>
<evidence type="ECO:0000313" key="8">
    <source>
        <dbReference type="EMBL" id="CAK1554290.1"/>
    </source>
</evidence>
<feature type="domain" description="C2H2-type" evidence="7">
    <location>
        <begin position="341"/>
        <end position="368"/>
    </location>
</feature>